<dbReference type="PANTHER" id="PTHR43790:SF8">
    <property type="entry name" value="SUGAR ABC TRANSPORTER ATP-BINDING PROTEIN"/>
    <property type="match status" value="1"/>
</dbReference>
<keyword evidence="1" id="KW-0547">Nucleotide-binding</keyword>
<feature type="domain" description="ABC transporter" evidence="3">
    <location>
        <begin position="26"/>
        <end position="121"/>
    </location>
</feature>
<dbReference type="Gene3D" id="3.40.50.300">
    <property type="entry name" value="P-loop containing nucleotide triphosphate hydrolases"/>
    <property type="match status" value="1"/>
</dbReference>
<accession>X1QEQ2</accession>
<dbReference type="SUPFAM" id="SSF52540">
    <property type="entry name" value="P-loop containing nucleoside triphosphate hydrolases"/>
    <property type="match status" value="1"/>
</dbReference>
<dbReference type="InterPro" id="IPR027417">
    <property type="entry name" value="P-loop_NTPase"/>
</dbReference>
<evidence type="ECO:0000259" key="3">
    <source>
        <dbReference type="Pfam" id="PF00005"/>
    </source>
</evidence>
<dbReference type="Pfam" id="PF00005">
    <property type="entry name" value="ABC_tran"/>
    <property type="match status" value="1"/>
</dbReference>
<name>X1QEQ2_9ZZZZ</name>
<evidence type="ECO:0000256" key="1">
    <source>
        <dbReference type="ARBA" id="ARBA00022741"/>
    </source>
</evidence>
<evidence type="ECO:0000313" key="4">
    <source>
        <dbReference type="EMBL" id="GAI66693.1"/>
    </source>
</evidence>
<protein>
    <recommendedName>
        <fullName evidence="3">ABC transporter domain-containing protein</fullName>
    </recommendedName>
</protein>
<comment type="caution">
    <text evidence="4">The sequence shown here is derived from an EMBL/GenBank/DDBJ whole genome shotgun (WGS) entry which is preliminary data.</text>
</comment>
<evidence type="ECO:0000256" key="2">
    <source>
        <dbReference type="ARBA" id="ARBA00022840"/>
    </source>
</evidence>
<gene>
    <name evidence="4" type="ORF">S12H4_08716</name>
</gene>
<dbReference type="GO" id="GO:0016887">
    <property type="term" value="F:ATP hydrolysis activity"/>
    <property type="evidence" value="ECO:0007669"/>
    <property type="project" value="InterPro"/>
</dbReference>
<reference evidence="4" key="1">
    <citation type="journal article" date="2014" name="Front. Microbiol.">
        <title>High frequency of phylogenetically diverse reductive dehalogenase-homologous genes in deep subseafloor sedimentary metagenomes.</title>
        <authorList>
            <person name="Kawai M."/>
            <person name="Futagami T."/>
            <person name="Toyoda A."/>
            <person name="Takaki Y."/>
            <person name="Nishi S."/>
            <person name="Hori S."/>
            <person name="Arai W."/>
            <person name="Tsubouchi T."/>
            <person name="Morono Y."/>
            <person name="Uchiyama I."/>
            <person name="Ito T."/>
            <person name="Fujiyama A."/>
            <person name="Inagaki F."/>
            <person name="Takami H."/>
        </authorList>
    </citation>
    <scope>NUCLEOTIDE SEQUENCE</scope>
    <source>
        <strain evidence="4">Expedition CK06-06</strain>
    </source>
</reference>
<dbReference type="InterPro" id="IPR003439">
    <property type="entry name" value="ABC_transporter-like_ATP-bd"/>
</dbReference>
<organism evidence="4">
    <name type="scientific">marine sediment metagenome</name>
    <dbReference type="NCBI Taxonomy" id="412755"/>
    <lineage>
        <taxon>unclassified sequences</taxon>
        <taxon>metagenomes</taxon>
        <taxon>ecological metagenomes</taxon>
    </lineage>
</organism>
<dbReference type="PANTHER" id="PTHR43790">
    <property type="entry name" value="CARBOHYDRATE TRANSPORT ATP-BINDING PROTEIN MG119-RELATED"/>
    <property type="match status" value="1"/>
</dbReference>
<proteinExistence type="predicted"/>
<sequence>MLKKGQFKNAVKMNNIEKYFGHTAALKGVNFEVGVNEVVGLIGDNGAGKSTLIKIITGVFPPTNGEMYIRDKKVFLRDYNVKQAYKLGIEAVYQDKSLGEKQDLWRNFLSEGKLLIVWDLLKSTKKKKLLGKLCLI</sequence>
<dbReference type="AlphaFoldDB" id="X1QEQ2"/>
<keyword evidence="2" id="KW-0067">ATP-binding</keyword>
<dbReference type="EMBL" id="BARW01003406">
    <property type="protein sequence ID" value="GAI66693.1"/>
    <property type="molecule type" value="Genomic_DNA"/>
</dbReference>
<dbReference type="InterPro" id="IPR050107">
    <property type="entry name" value="ABC_carbohydrate_import_ATPase"/>
</dbReference>
<dbReference type="GO" id="GO:0005524">
    <property type="term" value="F:ATP binding"/>
    <property type="evidence" value="ECO:0007669"/>
    <property type="project" value="UniProtKB-KW"/>
</dbReference>